<keyword evidence="4" id="KW-0732">Signal</keyword>
<dbReference type="RefSeq" id="WP_112054155.1">
    <property type="nucleotide sequence ID" value="NZ_QLSX01000003.1"/>
</dbReference>
<feature type="lipid moiety-binding region" description="N-palmitoyl cysteine" evidence="13">
    <location>
        <position position="34"/>
    </location>
</feature>
<comment type="subunit">
    <text evidence="3 12">Homodimer.</text>
</comment>
<dbReference type="SUPFAM" id="SSF50814">
    <property type="entry name" value="Lipocalins"/>
    <property type="match status" value="1"/>
</dbReference>
<comment type="function">
    <text evidence="10 12">Involved in the storage or transport of lipids necessary for membrane maintenance under stressful conditions. Displays a binding preference for lysophospholipids.</text>
</comment>
<evidence type="ECO:0000256" key="1">
    <source>
        <dbReference type="ARBA" id="ARBA00004459"/>
    </source>
</evidence>
<dbReference type="InterPro" id="IPR012674">
    <property type="entry name" value="Calycin"/>
</dbReference>
<dbReference type="PRINTS" id="PR01171">
    <property type="entry name" value="BCTLIPOCALIN"/>
</dbReference>
<evidence type="ECO:0000256" key="13">
    <source>
        <dbReference type="PIRSR" id="PIRSR036893-52"/>
    </source>
</evidence>
<sequence>MPPRDLTHRPAHRPSRHPFTIALPLVASGLLAGCTGIPEGTQAVEDFNLDRYLGQWYEIARLDHSFEEGLDCVTADYSMRDDGGVKVINAGVNLETGEPSVAEGKAYFIDEPSVARLKVSFFGPFYGGYNVLELDPDYQHALVVGPNRDYLWILARTPTMAPDTYQALVDRVAELDFAVDDLIEVEQDRACAPYRQGT</sequence>
<dbReference type="InterPro" id="IPR002446">
    <property type="entry name" value="Lipocalin_bac"/>
</dbReference>
<feature type="domain" description="Lipocalin/cytosolic fatty-acid binding" evidence="14">
    <location>
        <begin position="48"/>
        <end position="187"/>
    </location>
</feature>
<dbReference type="InterPro" id="IPR047202">
    <property type="entry name" value="Lipocalin_Blc-like_dom"/>
</dbReference>
<dbReference type="PANTHER" id="PTHR10612">
    <property type="entry name" value="APOLIPOPROTEIN D"/>
    <property type="match status" value="1"/>
</dbReference>
<accession>A0A328Y1L7</accession>
<dbReference type="FunFam" id="2.40.128.20:FF:000002">
    <property type="entry name" value="Outer membrane lipoprotein Blc"/>
    <property type="match status" value="1"/>
</dbReference>
<dbReference type="OrthoDB" id="9793905at2"/>
<evidence type="ECO:0000256" key="9">
    <source>
        <dbReference type="ARBA" id="ARBA00023288"/>
    </source>
</evidence>
<evidence type="ECO:0000256" key="2">
    <source>
        <dbReference type="ARBA" id="ARBA00006889"/>
    </source>
</evidence>
<evidence type="ECO:0000256" key="11">
    <source>
        <dbReference type="ARBA" id="ARBA00071217"/>
    </source>
</evidence>
<keyword evidence="5 12" id="KW-0446">Lipid-binding</keyword>
<evidence type="ECO:0000256" key="10">
    <source>
        <dbReference type="ARBA" id="ARBA00057024"/>
    </source>
</evidence>
<dbReference type="GO" id="GO:0008289">
    <property type="term" value="F:lipid binding"/>
    <property type="evidence" value="ECO:0007669"/>
    <property type="project" value="UniProtKB-UniRule"/>
</dbReference>
<gene>
    <name evidence="15" type="ORF">BCL93_103201</name>
</gene>
<proteinExistence type="inferred from homology"/>
<keyword evidence="8 12" id="KW-0998">Cell outer membrane</keyword>
<comment type="similarity">
    <text evidence="2 12">Belongs to the calycin superfamily. Lipocalin family.</text>
</comment>
<keyword evidence="6 12" id="KW-0472">Membrane</keyword>
<dbReference type="PROSITE" id="PS51257">
    <property type="entry name" value="PROKAR_LIPOPROTEIN"/>
    <property type="match status" value="1"/>
</dbReference>
<comment type="subcellular location">
    <subcellularLocation>
        <location evidence="1">Cell outer membrane</location>
        <topology evidence="1">Lipid-anchor</topology>
    </subcellularLocation>
</comment>
<dbReference type="GO" id="GO:0009279">
    <property type="term" value="C:cell outer membrane"/>
    <property type="evidence" value="ECO:0007669"/>
    <property type="project" value="UniProtKB-SubCell"/>
</dbReference>
<evidence type="ECO:0000256" key="7">
    <source>
        <dbReference type="ARBA" id="ARBA00023139"/>
    </source>
</evidence>
<evidence type="ECO:0000313" key="15">
    <source>
        <dbReference type="EMBL" id="RAR62968.1"/>
    </source>
</evidence>
<dbReference type="Proteomes" id="UP000249700">
    <property type="component" value="Unassembled WGS sequence"/>
</dbReference>
<keyword evidence="9 12" id="KW-0449">Lipoprotein</keyword>
<evidence type="ECO:0000259" key="14">
    <source>
        <dbReference type="Pfam" id="PF08212"/>
    </source>
</evidence>
<evidence type="ECO:0000313" key="16">
    <source>
        <dbReference type="Proteomes" id="UP000249700"/>
    </source>
</evidence>
<dbReference type="CDD" id="cd19438">
    <property type="entry name" value="lipocalin_Blc-like"/>
    <property type="match status" value="1"/>
</dbReference>
<dbReference type="InterPro" id="IPR022272">
    <property type="entry name" value="Lipocalin_CS"/>
</dbReference>
<reference evidence="15 16" key="1">
    <citation type="submission" date="2018-06" db="EMBL/GenBank/DDBJ databases">
        <title>Comparative analysis of microorganisms from saline springs in Andes Mountain Range, Colombia.</title>
        <authorList>
            <person name="Rubin E."/>
        </authorList>
    </citation>
    <scope>NUCLEOTIDE SEQUENCE [LARGE SCALE GENOMIC DNA]</scope>
    <source>
        <strain evidence="15 16">USBA-857</strain>
    </source>
</reference>
<dbReference type="PANTHER" id="PTHR10612:SF34">
    <property type="entry name" value="APOLIPOPROTEIN D"/>
    <property type="match status" value="1"/>
</dbReference>
<dbReference type="Gene3D" id="2.40.128.20">
    <property type="match status" value="1"/>
</dbReference>
<evidence type="ECO:0000256" key="6">
    <source>
        <dbReference type="ARBA" id="ARBA00023136"/>
    </source>
</evidence>
<evidence type="ECO:0000256" key="4">
    <source>
        <dbReference type="ARBA" id="ARBA00022729"/>
    </source>
</evidence>
<keyword evidence="7 13" id="KW-0564">Palmitate</keyword>
<dbReference type="AlphaFoldDB" id="A0A328Y1L7"/>
<organism evidence="15 16">
    <name type="scientific">Onishia taeanensis</name>
    <dbReference type="NCBI Taxonomy" id="284577"/>
    <lineage>
        <taxon>Bacteria</taxon>
        <taxon>Pseudomonadati</taxon>
        <taxon>Pseudomonadota</taxon>
        <taxon>Gammaproteobacteria</taxon>
        <taxon>Oceanospirillales</taxon>
        <taxon>Halomonadaceae</taxon>
        <taxon>Onishia</taxon>
    </lineage>
</organism>
<name>A0A328Y1L7_9GAMM</name>
<protein>
    <recommendedName>
        <fullName evidence="11 12">Outer membrane lipoprotein Blc</fullName>
    </recommendedName>
</protein>
<dbReference type="PIRSF" id="PIRSF036893">
    <property type="entry name" value="Lipocalin_ApoD"/>
    <property type="match status" value="1"/>
</dbReference>
<evidence type="ECO:0000256" key="3">
    <source>
        <dbReference type="ARBA" id="ARBA00011738"/>
    </source>
</evidence>
<evidence type="ECO:0000256" key="5">
    <source>
        <dbReference type="ARBA" id="ARBA00023121"/>
    </source>
</evidence>
<dbReference type="InterPro" id="IPR000566">
    <property type="entry name" value="Lipocln_cytosolic_FA-bd_dom"/>
</dbReference>
<evidence type="ECO:0000256" key="12">
    <source>
        <dbReference type="PIRNR" id="PIRNR036893"/>
    </source>
</evidence>
<dbReference type="PROSITE" id="PS00213">
    <property type="entry name" value="LIPOCALIN"/>
    <property type="match status" value="1"/>
</dbReference>
<dbReference type="GO" id="GO:0006950">
    <property type="term" value="P:response to stress"/>
    <property type="evidence" value="ECO:0007669"/>
    <property type="project" value="UniProtKB-ARBA"/>
</dbReference>
<evidence type="ECO:0000256" key="8">
    <source>
        <dbReference type="ARBA" id="ARBA00023237"/>
    </source>
</evidence>
<comment type="caution">
    <text evidence="15">The sequence shown here is derived from an EMBL/GenBank/DDBJ whole genome shotgun (WGS) entry which is preliminary data.</text>
</comment>
<dbReference type="InterPro" id="IPR022271">
    <property type="entry name" value="Lipocalin_ApoD"/>
</dbReference>
<dbReference type="Pfam" id="PF08212">
    <property type="entry name" value="Lipocalin_2"/>
    <property type="match status" value="1"/>
</dbReference>
<feature type="lipid moiety-binding region" description="S-diacylglycerol cysteine" evidence="13">
    <location>
        <position position="34"/>
    </location>
</feature>
<dbReference type="EMBL" id="QLSX01000003">
    <property type="protein sequence ID" value="RAR62968.1"/>
    <property type="molecule type" value="Genomic_DNA"/>
</dbReference>